<evidence type="ECO:0000313" key="2">
    <source>
        <dbReference type="Proteomes" id="UP001177260"/>
    </source>
</evidence>
<protein>
    <submittedName>
        <fullName evidence="1">Uncharacterized protein</fullName>
    </submittedName>
</protein>
<accession>A0ACC3AMP0</accession>
<dbReference type="EMBL" id="JAOPJF010000128">
    <property type="protein sequence ID" value="KAK1138817.1"/>
    <property type="molecule type" value="Genomic_DNA"/>
</dbReference>
<organism evidence="1 2">
    <name type="scientific">Aspergillus melleus</name>
    <dbReference type="NCBI Taxonomy" id="138277"/>
    <lineage>
        <taxon>Eukaryota</taxon>
        <taxon>Fungi</taxon>
        <taxon>Dikarya</taxon>
        <taxon>Ascomycota</taxon>
        <taxon>Pezizomycotina</taxon>
        <taxon>Eurotiomycetes</taxon>
        <taxon>Eurotiomycetidae</taxon>
        <taxon>Eurotiales</taxon>
        <taxon>Aspergillaceae</taxon>
        <taxon>Aspergillus</taxon>
        <taxon>Aspergillus subgen. Circumdati</taxon>
    </lineage>
</organism>
<name>A0ACC3AMP0_9EURO</name>
<comment type="caution">
    <text evidence="1">The sequence shown here is derived from an EMBL/GenBank/DDBJ whole genome shotgun (WGS) entry which is preliminary data.</text>
</comment>
<sequence>MSLPTRTLGKNGPKVTGVGLGLMSIGGVYGPKGTDEERFSLLDHAHEIGEYFWDTADLYFDSEELIGKWIRKNPAKAKDVFLATKFAITMGADGSITLNSSPEYVKAACQRSLDKLGVETIDLYYCHRVDGKTPIEKTIEAMVELKNEGKIRYLGLSEVSADTLRRAHAVHPISALQVEYSAFALDIEDPKIDLLRTCRELGVAVVAYSPIGRGLLTGRYKSHKDLSHDPLLASLPRYSAENFPKILDLIETFKTIATRKGCTPVQLAIAWLMARGDDIIPIPGTRSTKYLGENVGAIHVKVTDQEQAQINDAVQKSILQGSRYPQGLPTSFALGDTPAL</sequence>
<proteinExistence type="predicted"/>
<gene>
    <name evidence="1" type="ORF">N8T08_001778</name>
</gene>
<evidence type="ECO:0000313" key="1">
    <source>
        <dbReference type="EMBL" id="KAK1138817.1"/>
    </source>
</evidence>
<keyword evidence="2" id="KW-1185">Reference proteome</keyword>
<reference evidence="1 2" key="1">
    <citation type="journal article" date="2023" name="ACS Omega">
        <title>Identification of the Neoaspergillic Acid Biosynthesis Gene Cluster by Establishing an In Vitro CRISPR-Ribonucleoprotein Genetic System in Aspergillus melleus.</title>
        <authorList>
            <person name="Yuan B."/>
            <person name="Grau M.F."/>
            <person name="Murata R.M."/>
            <person name="Torok T."/>
            <person name="Venkateswaran K."/>
            <person name="Stajich J.E."/>
            <person name="Wang C.C.C."/>
        </authorList>
    </citation>
    <scope>NUCLEOTIDE SEQUENCE [LARGE SCALE GENOMIC DNA]</scope>
    <source>
        <strain evidence="1 2">IMV 1140</strain>
    </source>
</reference>
<dbReference type="Proteomes" id="UP001177260">
    <property type="component" value="Unassembled WGS sequence"/>
</dbReference>